<feature type="transmembrane region" description="Helical" evidence="1">
    <location>
        <begin position="180"/>
        <end position="202"/>
    </location>
</feature>
<sequence>MSDPVADKSTFLSMYMTNHPDTLVAYVKHFGKVTEHVTSAEMKAIDSKSMTLAYKTKEVSEKRTVKVEFDPPLAGYEEVKPRLLGMKAEAQEGLGMIKAPQLANFQMPWRGSFMSGLYVLTFFYLTLPPKGPLGDHVIFTPPRAISSAIGFEFAPKVILGIFGGIHLLEAVYTYSLCRKYVKGFFPTVAYLVGTCIFGFPMWTDLRKRVQDARIESVMKVE</sequence>
<reference evidence="3" key="1">
    <citation type="submission" date="2011-04" db="EMBL/GenBank/DDBJ databases">
        <title>Evolution of plant cell wall degrading machinery underlies the functional diversity of forest fungi.</title>
        <authorList>
            <consortium name="US DOE Joint Genome Institute (JGI-PGF)"/>
            <person name="Eastwood D.C."/>
            <person name="Floudas D."/>
            <person name="Binder M."/>
            <person name="Majcherczyk A."/>
            <person name="Schneider P."/>
            <person name="Aerts A."/>
            <person name="Asiegbu F.O."/>
            <person name="Baker S.E."/>
            <person name="Barry K."/>
            <person name="Bendiksby M."/>
            <person name="Blumentritt M."/>
            <person name="Coutinho P.M."/>
            <person name="Cullen D."/>
            <person name="Cullen D."/>
            <person name="Gathman A."/>
            <person name="Goodell B."/>
            <person name="Henrissat B."/>
            <person name="Ihrmark K."/>
            <person name="Kauserud H."/>
            <person name="Kohler A."/>
            <person name="LaButti K."/>
            <person name="Lapidus A."/>
            <person name="Lavin J.L."/>
            <person name="Lee Y.-H."/>
            <person name="Lindquist E."/>
            <person name="Lilly W."/>
            <person name="Lucas S."/>
            <person name="Morin E."/>
            <person name="Murat C."/>
            <person name="Oguiza J.A."/>
            <person name="Park J."/>
            <person name="Pisabarro A.G."/>
            <person name="Riley R."/>
            <person name="Rosling A."/>
            <person name="Salamov A."/>
            <person name="Schmidt O."/>
            <person name="Schmutz J."/>
            <person name="Skrede I."/>
            <person name="Stenlid J."/>
            <person name="Wiebenga A."/>
            <person name="Xie X."/>
            <person name="Kues U."/>
            <person name="Hibbett D.S."/>
            <person name="Hoffmeister D."/>
            <person name="Hogberg N."/>
            <person name="Martin F."/>
            <person name="Grigoriev I.V."/>
            <person name="Watkinson S.C."/>
        </authorList>
    </citation>
    <scope>NUCLEOTIDE SEQUENCE</scope>
    <source>
        <strain evidence="3">S7.9</strain>
    </source>
</reference>
<dbReference type="HOGENOM" id="CLU_104759_0_0_1"/>
<dbReference type="PANTHER" id="PTHR37783:SF1">
    <property type="entry name" value="MEMBRANE PROTEIN, PUTATIVE (AFU_ORTHOLOGUE AFUA_1G04315)-RELATED"/>
    <property type="match status" value="1"/>
</dbReference>
<name>F8P2C4_SERL9</name>
<dbReference type="OrthoDB" id="5553410at2759"/>
<protein>
    <recommendedName>
        <fullName evidence="2">DUF2470 domain-containing protein</fullName>
    </recommendedName>
</protein>
<dbReference type="KEGG" id="sla:SERLADRAFT_472256"/>
<keyword evidence="1" id="KW-0812">Transmembrane</keyword>
<dbReference type="InterPro" id="IPR019595">
    <property type="entry name" value="DUF2470"/>
</dbReference>
<feature type="transmembrane region" description="Helical" evidence="1">
    <location>
        <begin position="145"/>
        <end position="168"/>
    </location>
</feature>
<feature type="transmembrane region" description="Helical" evidence="1">
    <location>
        <begin position="107"/>
        <end position="125"/>
    </location>
</feature>
<keyword evidence="1" id="KW-0472">Membrane</keyword>
<dbReference type="InterPro" id="IPR028110">
    <property type="entry name" value="TMEM254"/>
</dbReference>
<keyword evidence="1" id="KW-1133">Transmembrane helix</keyword>
<dbReference type="GeneID" id="18820097"/>
<dbReference type="AlphaFoldDB" id="F8P2C4"/>
<dbReference type="RefSeq" id="XP_007320542.1">
    <property type="nucleotide sequence ID" value="XM_007320480.1"/>
</dbReference>
<evidence type="ECO:0000259" key="2">
    <source>
        <dbReference type="Pfam" id="PF10615"/>
    </source>
</evidence>
<organism>
    <name type="scientific">Serpula lacrymans var. lacrymans (strain S7.9)</name>
    <name type="common">Dry rot fungus</name>
    <dbReference type="NCBI Taxonomy" id="578457"/>
    <lineage>
        <taxon>Eukaryota</taxon>
        <taxon>Fungi</taxon>
        <taxon>Dikarya</taxon>
        <taxon>Basidiomycota</taxon>
        <taxon>Agaricomycotina</taxon>
        <taxon>Agaricomycetes</taxon>
        <taxon>Agaricomycetidae</taxon>
        <taxon>Boletales</taxon>
        <taxon>Coniophorineae</taxon>
        <taxon>Serpulaceae</taxon>
        <taxon>Serpula</taxon>
    </lineage>
</organism>
<dbReference type="Pfam" id="PF10615">
    <property type="entry name" value="DUF2470"/>
    <property type="match status" value="1"/>
</dbReference>
<dbReference type="Proteomes" id="UP000008064">
    <property type="component" value="Unassembled WGS sequence"/>
</dbReference>
<dbReference type="EMBL" id="GL945436">
    <property type="protein sequence ID" value="EGO23302.1"/>
    <property type="molecule type" value="Genomic_DNA"/>
</dbReference>
<proteinExistence type="predicted"/>
<evidence type="ECO:0000256" key="1">
    <source>
        <dbReference type="SAM" id="Phobius"/>
    </source>
</evidence>
<dbReference type="Gene3D" id="3.20.180.10">
    <property type="entry name" value="PNP-oxidase-like"/>
    <property type="match status" value="1"/>
</dbReference>
<dbReference type="PANTHER" id="PTHR37783">
    <property type="entry name" value="MEMBRANE PROTEIN, PUTATIVE (AFU_ORTHOLOGUE AFUA_1G04315)-RELATED"/>
    <property type="match status" value="1"/>
</dbReference>
<evidence type="ECO:0000313" key="3">
    <source>
        <dbReference type="EMBL" id="EGO23302.1"/>
    </source>
</evidence>
<dbReference type="InterPro" id="IPR037119">
    <property type="entry name" value="Haem_oxidase_HugZ-like_sf"/>
</dbReference>
<gene>
    <name evidence="3" type="ORF">SERLADRAFT_472256</name>
</gene>
<accession>F8P2C4</accession>
<feature type="domain" description="DUF2470" evidence="2">
    <location>
        <begin position="15"/>
        <end position="86"/>
    </location>
</feature>
<dbReference type="Pfam" id="PF14934">
    <property type="entry name" value="TMEM254"/>
    <property type="match status" value="1"/>
</dbReference>